<dbReference type="GO" id="GO:0016020">
    <property type="term" value="C:membrane"/>
    <property type="evidence" value="ECO:0007669"/>
    <property type="project" value="UniProtKB-SubCell"/>
</dbReference>
<feature type="transmembrane region" description="Helical" evidence="5">
    <location>
        <begin position="63"/>
        <end position="85"/>
    </location>
</feature>
<proteinExistence type="predicted"/>
<dbReference type="EMBL" id="RSCL01000003">
    <property type="protein sequence ID" value="RUT08271.1"/>
    <property type="molecule type" value="Genomic_DNA"/>
</dbReference>
<evidence type="ECO:0000256" key="1">
    <source>
        <dbReference type="ARBA" id="ARBA00004141"/>
    </source>
</evidence>
<comment type="caution">
    <text evidence="7">The sequence shown here is derived from an EMBL/GenBank/DDBJ whole genome shotgun (WGS) entry which is preliminary data.</text>
</comment>
<dbReference type="AlphaFoldDB" id="A0A433VQE3"/>
<dbReference type="GO" id="GO:0016874">
    <property type="term" value="F:ligase activity"/>
    <property type="evidence" value="ECO:0007669"/>
    <property type="project" value="UniProtKB-KW"/>
</dbReference>
<gene>
    <name evidence="7" type="primary">hfsI</name>
    <name evidence="7" type="ORF">DSM106972_014390</name>
</gene>
<dbReference type="OrthoDB" id="4391260at2"/>
<evidence type="ECO:0000313" key="8">
    <source>
        <dbReference type="Proteomes" id="UP000271624"/>
    </source>
</evidence>
<keyword evidence="2 5" id="KW-0812">Transmembrane</keyword>
<dbReference type="InterPro" id="IPR051533">
    <property type="entry name" value="WaaL-like"/>
</dbReference>
<dbReference type="InterPro" id="IPR007016">
    <property type="entry name" value="O-antigen_ligase-rel_domated"/>
</dbReference>
<keyword evidence="4 5" id="KW-0472">Membrane</keyword>
<feature type="transmembrane region" description="Helical" evidence="5">
    <location>
        <begin position="225"/>
        <end position="247"/>
    </location>
</feature>
<feature type="transmembrane region" description="Helical" evidence="5">
    <location>
        <begin position="114"/>
        <end position="135"/>
    </location>
</feature>
<accession>A0A433VQE3</accession>
<protein>
    <submittedName>
        <fullName evidence="7">Ligase</fullName>
    </submittedName>
</protein>
<sequence length="398" mass="44302">MFNITFFEKIFVIIGVLFFSGAFSELFAGAPITLLRYFVWGGATVLACLRWKDSLLVIKSDIFLTFLTIIAFASFLWSDVFISTLKDSREVLQMTSFGLYIAARFTVREQVEIFGIAFFIGELMSLGVAAVMPALGIHGIDHPGAWKGVFGYKNLLGAIMVISSFTFFLLPTSGNKLQQIYKWTGFVFGIILMLLSTSKTSLVVSAILFLALFFYRYFRFVGKTTVIFIDLVILVVGAVMTVVLSNWTELLTSLGRDPTLTGRTPMWGIALSRLMDRPLLGFGRGAFWAPGSPYALEAGKAVASGFVPPHGHNGFVDLALDVGLIGILLFAISFIIAYLRALKLAYATKAPEKMWYLAFLMFFFMNNMTESFMLFKTNIYWTLYITSTLSLGKKNCSS</sequence>
<evidence type="ECO:0000256" key="2">
    <source>
        <dbReference type="ARBA" id="ARBA00022692"/>
    </source>
</evidence>
<feature type="transmembrane region" description="Helical" evidence="5">
    <location>
        <begin position="155"/>
        <end position="173"/>
    </location>
</feature>
<comment type="subcellular location">
    <subcellularLocation>
        <location evidence="1">Membrane</location>
        <topology evidence="1">Multi-pass membrane protein</topology>
    </subcellularLocation>
</comment>
<feature type="transmembrane region" description="Helical" evidence="5">
    <location>
        <begin position="354"/>
        <end position="375"/>
    </location>
</feature>
<keyword evidence="7" id="KW-0436">Ligase</keyword>
<evidence type="ECO:0000313" key="7">
    <source>
        <dbReference type="EMBL" id="RUT08271.1"/>
    </source>
</evidence>
<evidence type="ECO:0000259" key="6">
    <source>
        <dbReference type="Pfam" id="PF04932"/>
    </source>
</evidence>
<dbReference type="Proteomes" id="UP000271624">
    <property type="component" value="Unassembled WGS sequence"/>
</dbReference>
<feature type="transmembrane region" description="Helical" evidence="5">
    <location>
        <begin position="180"/>
        <end position="196"/>
    </location>
</feature>
<feature type="transmembrane region" description="Helical" evidence="5">
    <location>
        <begin position="202"/>
        <end position="218"/>
    </location>
</feature>
<feature type="domain" description="O-antigen ligase-related" evidence="6">
    <location>
        <begin position="185"/>
        <end position="331"/>
    </location>
</feature>
<dbReference type="PANTHER" id="PTHR37422:SF21">
    <property type="entry name" value="EXOQ-LIKE PROTEIN"/>
    <property type="match status" value="1"/>
</dbReference>
<dbReference type="PANTHER" id="PTHR37422">
    <property type="entry name" value="TEICHURONIC ACID BIOSYNTHESIS PROTEIN TUAE"/>
    <property type="match status" value="1"/>
</dbReference>
<organism evidence="7 8">
    <name type="scientific">Dulcicalothrix desertica PCC 7102</name>
    <dbReference type="NCBI Taxonomy" id="232991"/>
    <lineage>
        <taxon>Bacteria</taxon>
        <taxon>Bacillati</taxon>
        <taxon>Cyanobacteriota</taxon>
        <taxon>Cyanophyceae</taxon>
        <taxon>Nostocales</taxon>
        <taxon>Calotrichaceae</taxon>
        <taxon>Dulcicalothrix</taxon>
    </lineage>
</organism>
<evidence type="ECO:0000256" key="4">
    <source>
        <dbReference type="ARBA" id="ARBA00023136"/>
    </source>
</evidence>
<evidence type="ECO:0000256" key="5">
    <source>
        <dbReference type="SAM" id="Phobius"/>
    </source>
</evidence>
<name>A0A433VQE3_9CYAN</name>
<reference evidence="7" key="2">
    <citation type="journal article" date="2019" name="Genome Biol. Evol.">
        <title>Day and night: Metabolic profiles and evolutionary relationships of six axenic non-marine cyanobacteria.</title>
        <authorList>
            <person name="Will S.E."/>
            <person name="Henke P."/>
            <person name="Boedeker C."/>
            <person name="Huang S."/>
            <person name="Brinkmann H."/>
            <person name="Rohde M."/>
            <person name="Jarek M."/>
            <person name="Friedl T."/>
            <person name="Seufert S."/>
            <person name="Schumacher M."/>
            <person name="Overmann J."/>
            <person name="Neumann-Schaal M."/>
            <person name="Petersen J."/>
        </authorList>
    </citation>
    <scope>NUCLEOTIDE SEQUENCE [LARGE SCALE GENOMIC DNA]</scope>
    <source>
        <strain evidence="7">PCC 7102</strain>
    </source>
</reference>
<keyword evidence="3 5" id="KW-1133">Transmembrane helix</keyword>
<dbReference type="Pfam" id="PF04932">
    <property type="entry name" value="Wzy_C"/>
    <property type="match status" value="1"/>
</dbReference>
<reference evidence="7" key="1">
    <citation type="submission" date="2018-12" db="EMBL/GenBank/DDBJ databases">
        <authorList>
            <person name="Will S."/>
            <person name="Neumann-Schaal M."/>
            <person name="Henke P."/>
        </authorList>
    </citation>
    <scope>NUCLEOTIDE SEQUENCE</scope>
    <source>
        <strain evidence="7">PCC 7102</strain>
    </source>
</reference>
<keyword evidence="8" id="KW-1185">Reference proteome</keyword>
<evidence type="ECO:0000256" key="3">
    <source>
        <dbReference type="ARBA" id="ARBA00022989"/>
    </source>
</evidence>
<dbReference type="RefSeq" id="WP_127080094.1">
    <property type="nucleotide sequence ID" value="NZ_RSCL01000003.1"/>
</dbReference>
<feature type="transmembrane region" description="Helical" evidence="5">
    <location>
        <begin position="322"/>
        <end position="342"/>
    </location>
</feature>